<sequence>YSQSPKELHFNLHRLIRYHIEGFSALISD</sequence>
<organism evidence="1 2">
    <name type="scientific">Enterocloster clostridioformis</name>
    <dbReference type="NCBI Taxonomy" id="1531"/>
    <lineage>
        <taxon>Bacteria</taxon>
        <taxon>Bacillati</taxon>
        <taxon>Bacillota</taxon>
        <taxon>Clostridia</taxon>
        <taxon>Lachnospirales</taxon>
        <taxon>Lachnospiraceae</taxon>
        <taxon>Enterocloster</taxon>
    </lineage>
</organism>
<reference evidence="1 2" key="1">
    <citation type="journal article" date="2020" name="Cell Host Microbe">
        <title>Functional and Genomic Variation between Human-Derived Isolates of Lachnospiraceae Reveals Inter- and Intra-Species Diversity.</title>
        <authorList>
            <person name="Sorbara M.T."/>
            <person name="Littmann E.R."/>
            <person name="Fontana E."/>
            <person name="Moody T.U."/>
            <person name="Kohout C.E."/>
            <person name="Gjonbalaj M."/>
            <person name="Eaton V."/>
            <person name="Seok R."/>
            <person name="Leiner I.M."/>
            <person name="Pamer E.G."/>
        </authorList>
    </citation>
    <scope>NUCLEOTIDE SEQUENCE [LARGE SCALE GENOMIC DNA]</scope>
    <source>
        <strain evidence="1 2">MSK.2.26</strain>
    </source>
</reference>
<comment type="caution">
    <text evidence="1">The sequence shown here is derived from an EMBL/GenBank/DDBJ whole genome shotgun (WGS) entry which is preliminary data.</text>
</comment>
<evidence type="ECO:0000313" key="1">
    <source>
        <dbReference type="EMBL" id="NSJ46776.1"/>
    </source>
</evidence>
<name>A0ABD6LRD0_9FIRM</name>
<proteinExistence type="predicted"/>
<gene>
    <name evidence="1" type="ORF">G5B26_25215</name>
</gene>
<feature type="non-terminal residue" evidence="1">
    <location>
        <position position="1"/>
    </location>
</feature>
<accession>A0ABD6LRD0</accession>
<evidence type="ECO:0000313" key="2">
    <source>
        <dbReference type="Proteomes" id="UP000719916"/>
    </source>
</evidence>
<protein>
    <submittedName>
        <fullName evidence="1">TetR/AcrR family transcriptional regulator</fullName>
    </submittedName>
</protein>
<dbReference type="AlphaFoldDB" id="A0ABD6LRD0"/>
<dbReference type="EMBL" id="JAAISW010000088">
    <property type="protein sequence ID" value="NSJ46776.1"/>
    <property type="molecule type" value="Genomic_DNA"/>
</dbReference>
<dbReference type="Proteomes" id="UP000719916">
    <property type="component" value="Unassembled WGS sequence"/>
</dbReference>